<evidence type="ECO:0000256" key="1">
    <source>
        <dbReference type="SAM" id="MobiDB-lite"/>
    </source>
</evidence>
<evidence type="ECO:0000313" key="2">
    <source>
        <dbReference type="EMBL" id="CAE7903315.1"/>
    </source>
</evidence>
<evidence type="ECO:0000313" key="3">
    <source>
        <dbReference type="Proteomes" id="UP000601435"/>
    </source>
</evidence>
<dbReference type="AlphaFoldDB" id="A0A813BFY0"/>
<dbReference type="OrthoDB" id="422116at2759"/>
<name>A0A813BFY0_9DINO</name>
<dbReference type="Proteomes" id="UP000601435">
    <property type="component" value="Unassembled WGS sequence"/>
</dbReference>
<accession>A0A813BFY0</accession>
<feature type="compositionally biased region" description="Polar residues" evidence="1">
    <location>
        <begin position="788"/>
        <end position="806"/>
    </location>
</feature>
<dbReference type="EMBL" id="CAJNJA010071253">
    <property type="protein sequence ID" value="CAE7903315.1"/>
    <property type="molecule type" value="Genomic_DNA"/>
</dbReference>
<proteinExistence type="predicted"/>
<gene>
    <name evidence="2" type="ORF">SNEC2469_LOCUS30500</name>
</gene>
<organism evidence="2 3">
    <name type="scientific">Symbiodinium necroappetens</name>
    <dbReference type="NCBI Taxonomy" id="1628268"/>
    <lineage>
        <taxon>Eukaryota</taxon>
        <taxon>Sar</taxon>
        <taxon>Alveolata</taxon>
        <taxon>Dinophyceae</taxon>
        <taxon>Suessiales</taxon>
        <taxon>Symbiodiniaceae</taxon>
        <taxon>Symbiodinium</taxon>
    </lineage>
</organism>
<reference evidence="2" key="1">
    <citation type="submission" date="2021-02" db="EMBL/GenBank/DDBJ databases">
        <authorList>
            <person name="Dougan E. K."/>
            <person name="Rhodes N."/>
            <person name="Thang M."/>
            <person name="Chan C."/>
        </authorList>
    </citation>
    <scope>NUCLEOTIDE SEQUENCE</scope>
</reference>
<feature type="region of interest" description="Disordered" evidence="1">
    <location>
        <begin position="163"/>
        <end position="275"/>
    </location>
</feature>
<comment type="caution">
    <text evidence="2">The sequence shown here is derived from an EMBL/GenBank/DDBJ whole genome shotgun (WGS) entry which is preliminary data.</text>
</comment>
<feature type="region of interest" description="Disordered" evidence="1">
    <location>
        <begin position="785"/>
        <end position="823"/>
    </location>
</feature>
<sequence length="844" mass="96098">MIEPVAFQDEAVSSQVHPTIMEVPPLNLPQELLHFMHRDEMKEPAKPADLLIPLTPLNEEHYTEAAQTERAGHGRPNQRDMSPITAAREATAKQAKQRSRRGRASDAEPKLPLHREIDMGWRDLLDEIATSSRRVLLARGGQTTILPQSEIVKETARAYLRTPSPDELLSFPDAEESRPRSRTRSNISPAPEECRPRSRTRSTMSPAPDEFKARSLRRSTISPGPEEGRARSRTRSNISAAPEDCRPRSRTRSNISPAPEEKPEETATVPPDHAQDDGLWLSYRITEEKVPTAVLTKLWSLAVDPRKDEDIPPMEHVPRLTVAKREVPLPTVHDIPQWRRTNLRRREQRKLRREAERNPTLDEMLTSIFGEPEMEKLLTAENHVYQYRAASLLAAVADEMSSPSAIQLLMDEFLDSLPGHQHLEPKLLGSLRRGRRGAFDEGQASAKLALSIAEQARLDKNVVRNKRLRRGAEHTRAWRSDLQCISTAEMLLLREKDDEARMKHMKEVDRREKAAEAHMKDVVKACTTACEKCQKRASRFHSAFVRRQGSLSDSLQRRVKRIQYDHTEIQQMKEQSILPSVIGQPQSESDKATHLSVLHYLKPHRVHVEKQRQEAHSIYMAQVDKIQHYQRILADPKREPDRGEVFLSRCFRYVLAAGLAVDDAYFFRVLSQMQPEDFEKVYTVNFLAACCDAFSISTRQYFQFLENSGLPCLVPMPQEGKALIYDDTAAWDQLCVAPAQLESESWATPLPLYPVFDMVLQRYNLGSKGKANLVSQLVSLASRRASEETQPSTMTLAKQATLSTLPSEKLPCEPSPEPAEEGKPFYFRNTQTRFFSTVMELDPK</sequence>
<keyword evidence="3" id="KW-1185">Reference proteome</keyword>
<protein>
    <submittedName>
        <fullName evidence="2">Uncharacterized protein</fullName>
    </submittedName>
</protein>
<feature type="region of interest" description="Disordered" evidence="1">
    <location>
        <begin position="87"/>
        <end position="109"/>
    </location>
</feature>